<dbReference type="PANTHER" id="PTHR24291">
    <property type="entry name" value="CYTOCHROME P450 FAMILY 4"/>
    <property type="match status" value="1"/>
</dbReference>
<dbReference type="Pfam" id="PF00067">
    <property type="entry name" value="p450"/>
    <property type="match status" value="1"/>
</dbReference>
<feature type="non-terminal residue" evidence="15">
    <location>
        <position position="247"/>
    </location>
</feature>
<evidence type="ECO:0000256" key="8">
    <source>
        <dbReference type="ARBA" id="ARBA00022824"/>
    </source>
</evidence>
<evidence type="ECO:0000256" key="11">
    <source>
        <dbReference type="ARBA" id="ARBA00023004"/>
    </source>
</evidence>
<evidence type="ECO:0000256" key="3">
    <source>
        <dbReference type="ARBA" id="ARBA00004174"/>
    </source>
</evidence>
<name>A0ABM1IGP2_POLDO</name>
<dbReference type="InterPro" id="IPR050196">
    <property type="entry name" value="Cytochrome_P450_Monoox"/>
</dbReference>
<evidence type="ECO:0000313" key="14">
    <source>
        <dbReference type="Proteomes" id="UP000694924"/>
    </source>
</evidence>
<accession>A0ABM1IGP2</accession>
<dbReference type="Proteomes" id="UP000694924">
    <property type="component" value="Unplaced"/>
</dbReference>
<dbReference type="RefSeq" id="XP_015179379.1">
    <property type="nucleotide sequence ID" value="XM_015323893.1"/>
</dbReference>
<keyword evidence="6" id="KW-0349">Heme</keyword>
<keyword evidence="12" id="KW-0503">Monooxygenase</keyword>
<comment type="subcellular location">
    <subcellularLocation>
        <location evidence="4">Endoplasmic reticulum membrane</location>
        <topology evidence="4">Peripheral membrane protein</topology>
    </subcellularLocation>
    <subcellularLocation>
        <location evidence="3">Microsome membrane</location>
        <topology evidence="3">Peripheral membrane protein</topology>
    </subcellularLocation>
</comment>
<protein>
    <submittedName>
        <fullName evidence="15">Cytochrome P450 4C1-like</fullName>
    </submittedName>
</protein>
<keyword evidence="8" id="KW-0256">Endoplasmic reticulum</keyword>
<dbReference type="Gene3D" id="1.10.630.10">
    <property type="entry name" value="Cytochrome P450"/>
    <property type="match status" value="1"/>
</dbReference>
<keyword evidence="13" id="KW-0472">Membrane</keyword>
<comment type="function">
    <text evidence="2">May be involved in the metabolism of insect hormones and in the breakdown of synthetic insecticides.</text>
</comment>
<reference evidence="15" key="1">
    <citation type="submission" date="2025-08" db="UniProtKB">
        <authorList>
            <consortium name="RefSeq"/>
        </authorList>
    </citation>
    <scope>IDENTIFICATION</scope>
</reference>
<keyword evidence="9" id="KW-0492">Microsome</keyword>
<organism evidence="14 15">
    <name type="scientific">Polistes dominula</name>
    <name type="common">European paper wasp</name>
    <name type="synonym">Vespa dominula</name>
    <dbReference type="NCBI Taxonomy" id="743375"/>
    <lineage>
        <taxon>Eukaryota</taxon>
        <taxon>Metazoa</taxon>
        <taxon>Ecdysozoa</taxon>
        <taxon>Arthropoda</taxon>
        <taxon>Hexapoda</taxon>
        <taxon>Insecta</taxon>
        <taxon>Pterygota</taxon>
        <taxon>Neoptera</taxon>
        <taxon>Endopterygota</taxon>
        <taxon>Hymenoptera</taxon>
        <taxon>Apocrita</taxon>
        <taxon>Aculeata</taxon>
        <taxon>Vespoidea</taxon>
        <taxon>Vespidae</taxon>
        <taxon>Polistinae</taxon>
        <taxon>Polistini</taxon>
        <taxon>Polistes</taxon>
    </lineage>
</organism>
<evidence type="ECO:0000256" key="9">
    <source>
        <dbReference type="ARBA" id="ARBA00022848"/>
    </source>
</evidence>
<evidence type="ECO:0000256" key="12">
    <source>
        <dbReference type="ARBA" id="ARBA00023033"/>
    </source>
</evidence>
<evidence type="ECO:0000256" key="1">
    <source>
        <dbReference type="ARBA" id="ARBA00001971"/>
    </source>
</evidence>
<comment type="similarity">
    <text evidence="5">Belongs to the cytochrome P450 family.</text>
</comment>
<proteinExistence type="inferred from homology"/>
<sequence length="247" mass="28641">MMYAVLLGTILFLFLLHCFIKYRRVGRLLSLISGPKEYPIIGNMHHVQVDNNHFLEELWKLGRVHYPIYKLWSFFISSVVLLDPDDIQVLLSSNENLEKGINYKSFLPWLSSGLLTSYGQKWRLRRKMLTPAFHFSILKHYFINLIEESQELVESLQNEGDGNPVVQDLRTFISKYTLNAICQTSLGTQLTGKGEIESKYRQAVHVYATILAYRSFRPLYLSETIFAFSPLGRVQTEALITLHSFSR</sequence>
<evidence type="ECO:0000256" key="2">
    <source>
        <dbReference type="ARBA" id="ARBA00003690"/>
    </source>
</evidence>
<dbReference type="InterPro" id="IPR036396">
    <property type="entry name" value="Cyt_P450_sf"/>
</dbReference>
<dbReference type="PANTHER" id="PTHR24291:SF189">
    <property type="entry name" value="CYTOCHROME P450 4C3-RELATED"/>
    <property type="match status" value="1"/>
</dbReference>
<dbReference type="GeneID" id="107067943"/>
<keyword evidence="10" id="KW-0560">Oxidoreductase</keyword>
<gene>
    <name evidence="15" type="primary">LOC107067943</name>
</gene>
<evidence type="ECO:0000256" key="6">
    <source>
        <dbReference type="ARBA" id="ARBA00022617"/>
    </source>
</evidence>
<dbReference type="InterPro" id="IPR001128">
    <property type="entry name" value="Cyt_P450"/>
</dbReference>
<keyword evidence="7" id="KW-0479">Metal-binding</keyword>
<evidence type="ECO:0000256" key="13">
    <source>
        <dbReference type="ARBA" id="ARBA00023136"/>
    </source>
</evidence>
<evidence type="ECO:0000256" key="5">
    <source>
        <dbReference type="ARBA" id="ARBA00010617"/>
    </source>
</evidence>
<evidence type="ECO:0000256" key="10">
    <source>
        <dbReference type="ARBA" id="ARBA00023002"/>
    </source>
</evidence>
<comment type="cofactor">
    <cofactor evidence="1">
        <name>heme</name>
        <dbReference type="ChEBI" id="CHEBI:30413"/>
    </cofactor>
</comment>
<evidence type="ECO:0000256" key="4">
    <source>
        <dbReference type="ARBA" id="ARBA00004406"/>
    </source>
</evidence>
<keyword evidence="14" id="KW-1185">Reference proteome</keyword>
<evidence type="ECO:0000256" key="7">
    <source>
        <dbReference type="ARBA" id="ARBA00022723"/>
    </source>
</evidence>
<evidence type="ECO:0000313" key="15">
    <source>
        <dbReference type="RefSeq" id="XP_015179379.1"/>
    </source>
</evidence>
<keyword evidence="11" id="KW-0408">Iron</keyword>
<dbReference type="SUPFAM" id="SSF48264">
    <property type="entry name" value="Cytochrome P450"/>
    <property type="match status" value="1"/>
</dbReference>